<name>A0AA38IUA9_9CUCU</name>
<keyword evidence="2" id="KW-1185">Reference proteome</keyword>
<protein>
    <submittedName>
        <fullName evidence="1">Uncharacterized protein</fullName>
    </submittedName>
</protein>
<proteinExistence type="predicted"/>
<dbReference type="AlphaFoldDB" id="A0AA38IUA9"/>
<accession>A0AA38IUA9</accession>
<dbReference type="EMBL" id="JALNTZ010000002">
    <property type="protein sequence ID" value="KAJ3664048.1"/>
    <property type="molecule type" value="Genomic_DNA"/>
</dbReference>
<evidence type="ECO:0000313" key="2">
    <source>
        <dbReference type="Proteomes" id="UP001168821"/>
    </source>
</evidence>
<organism evidence="1 2">
    <name type="scientific">Zophobas morio</name>
    <dbReference type="NCBI Taxonomy" id="2755281"/>
    <lineage>
        <taxon>Eukaryota</taxon>
        <taxon>Metazoa</taxon>
        <taxon>Ecdysozoa</taxon>
        <taxon>Arthropoda</taxon>
        <taxon>Hexapoda</taxon>
        <taxon>Insecta</taxon>
        <taxon>Pterygota</taxon>
        <taxon>Neoptera</taxon>
        <taxon>Endopterygota</taxon>
        <taxon>Coleoptera</taxon>
        <taxon>Polyphaga</taxon>
        <taxon>Cucujiformia</taxon>
        <taxon>Tenebrionidae</taxon>
        <taxon>Zophobas</taxon>
    </lineage>
</organism>
<dbReference type="Proteomes" id="UP001168821">
    <property type="component" value="Unassembled WGS sequence"/>
</dbReference>
<reference evidence="1" key="1">
    <citation type="journal article" date="2023" name="G3 (Bethesda)">
        <title>Whole genome assemblies of Zophobas morio and Tenebrio molitor.</title>
        <authorList>
            <person name="Kaur S."/>
            <person name="Stinson S.A."/>
            <person name="diCenzo G.C."/>
        </authorList>
    </citation>
    <scope>NUCLEOTIDE SEQUENCE</scope>
    <source>
        <strain evidence="1">QUZm001</strain>
    </source>
</reference>
<sequence length="140" mass="16191">MACKIPVTTNKALLPGMSRSFGFKKQNLSDATTLTINLKDAASNLHTYEHIPERCIKYTRASRNGPEQTHCITSIEFRMSRSFRASFGWMLIKGRDISYVDFRFGADDQMSSHFIWHSFRLVPLTYERRQCQIQEFLSSA</sequence>
<comment type="caution">
    <text evidence="1">The sequence shown here is derived from an EMBL/GenBank/DDBJ whole genome shotgun (WGS) entry which is preliminary data.</text>
</comment>
<evidence type="ECO:0000313" key="1">
    <source>
        <dbReference type="EMBL" id="KAJ3664048.1"/>
    </source>
</evidence>
<gene>
    <name evidence="1" type="ORF">Zmor_008253</name>
</gene>